<feature type="domain" description="Response regulatory" evidence="3">
    <location>
        <begin position="5"/>
        <end position="120"/>
    </location>
</feature>
<dbReference type="InterPro" id="IPR050595">
    <property type="entry name" value="Bact_response_regulator"/>
</dbReference>
<reference evidence="4 5" key="1">
    <citation type="submission" date="2013-11" db="EMBL/GenBank/DDBJ databases">
        <title>Metagenomic analysis of a methanogenic consortium involved in long chain n-alkane degradation.</title>
        <authorList>
            <person name="Davidova I.A."/>
            <person name="Callaghan A.V."/>
            <person name="Wawrik B."/>
            <person name="Pruitt S."/>
            <person name="Marks C."/>
            <person name="Duncan K.E."/>
            <person name="Suflita J.M."/>
        </authorList>
    </citation>
    <scope>NUCLEOTIDE SEQUENCE [LARGE SCALE GENOMIC DNA]</scope>
    <source>
        <strain evidence="4 5">SPR</strain>
    </source>
</reference>
<evidence type="ECO:0000313" key="4">
    <source>
        <dbReference type="EMBL" id="KIX11224.1"/>
    </source>
</evidence>
<dbReference type="Pfam" id="PF13487">
    <property type="entry name" value="HD_5"/>
    <property type="match status" value="1"/>
</dbReference>
<dbReference type="InterPro" id="IPR001789">
    <property type="entry name" value="Sig_transdc_resp-reg_receiver"/>
</dbReference>
<dbReference type="InParanoid" id="A0A0D2IYX2"/>
<dbReference type="Gene3D" id="1.10.3210.10">
    <property type="entry name" value="Hypothetical protein af1432"/>
    <property type="match status" value="1"/>
</dbReference>
<protein>
    <recommendedName>
        <fullName evidence="3">Response regulatory domain-containing protein</fullName>
    </recommendedName>
</protein>
<accession>A0A0D2IYX2</accession>
<evidence type="ECO:0000259" key="3">
    <source>
        <dbReference type="PROSITE" id="PS50110"/>
    </source>
</evidence>
<dbReference type="EMBL" id="AZAC01000067">
    <property type="protein sequence ID" value="KIX11224.1"/>
    <property type="molecule type" value="Genomic_DNA"/>
</dbReference>
<dbReference type="SUPFAM" id="SSF52172">
    <property type="entry name" value="CheY-like"/>
    <property type="match status" value="1"/>
</dbReference>
<feature type="modified residue" description="4-aspartylphosphate" evidence="2">
    <location>
        <position position="54"/>
    </location>
</feature>
<evidence type="ECO:0000256" key="1">
    <source>
        <dbReference type="ARBA" id="ARBA00022553"/>
    </source>
</evidence>
<name>A0A0D2IYX2_9BACT</name>
<dbReference type="SMART" id="SM00448">
    <property type="entry name" value="REC"/>
    <property type="match status" value="1"/>
</dbReference>
<dbReference type="PANTHER" id="PTHR44591">
    <property type="entry name" value="STRESS RESPONSE REGULATOR PROTEIN 1"/>
    <property type="match status" value="1"/>
</dbReference>
<dbReference type="STRING" id="1429043.X474_25580"/>
<dbReference type="GO" id="GO:0000160">
    <property type="term" value="P:phosphorelay signal transduction system"/>
    <property type="evidence" value="ECO:0007669"/>
    <property type="project" value="InterPro"/>
</dbReference>
<sequence>MNRVKILFVDDNEKVLDSFARIFRKKLDVSVAVNGKEALKKMAQEGPFAVVVSDYKMPEMNGLNFLSQVKKDYPDCIRILLTGFADLDTAIKAVNESNIFRLLTKPCPKELMNKALDDGIKLHKIIISERELLENTVNGAVKLLVEILSTVKPKSFSRATRTASLANELSGKLFLPKKWILTTSALLVNVGLLTVPDVLMNKLNQGDEITLEEKMVLDNYPVAAAKMIKHIPRLEPVAELVAKQNAFLGKSVNSILELDFSVKDRIDQILHLVRLYLYAKSCGISEKDSLDLIKSKSNFDSDLVNALFEVSQGEFQYEISSLALREIPVNSILAEDVYLKKPRKKLLYKGQELTLNLKEYLIMLDKSIGVEQPITVLLPFGK</sequence>
<evidence type="ECO:0000256" key="2">
    <source>
        <dbReference type="PROSITE-ProRule" id="PRU00169"/>
    </source>
</evidence>
<dbReference type="InterPro" id="IPR011006">
    <property type="entry name" value="CheY-like_superfamily"/>
</dbReference>
<gene>
    <name evidence="4" type="ORF">X474_25580</name>
</gene>
<organism evidence="4 5">
    <name type="scientific">Dethiosulfatarculus sandiegensis</name>
    <dbReference type="NCBI Taxonomy" id="1429043"/>
    <lineage>
        <taxon>Bacteria</taxon>
        <taxon>Pseudomonadati</taxon>
        <taxon>Thermodesulfobacteriota</taxon>
        <taxon>Desulfarculia</taxon>
        <taxon>Desulfarculales</taxon>
        <taxon>Desulfarculaceae</taxon>
        <taxon>Dethiosulfatarculus</taxon>
    </lineage>
</organism>
<comment type="caution">
    <text evidence="4">The sequence shown here is derived from an EMBL/GenBank/DDBJ whole genome shotgun (WGS) entry which is preliminary data.</text>
</comment>
<evidence type="ECO:0000313" key="5">
    <source>
        <dbReference type="Proteomes" id="UP000032233"/>
    </source>
</evidence>
<dbReference type="AlphaFoldDB" id="A0A0D2IYX2"/>
<dbReference type="Gene3D" id="3.40.50.2300">
    <property type="match status" value="1"/>
</dbReference>
<keyword evidence="5" id="KW-1185">Reference proteome</keyword>
<keyword evidence="1 2" id="KW-0597">Phosphoprotein</keyword>
<dbReference type="Proteomes" id="UP000032233">
    <property type="component" value="Unassembled WGS sequence"/>
</dbReference>
<dbReference type="Pfam" id="PF00072">
    <property type="entry name" value="Response_reg"/>
    <property type="match status" value="1"/>
</dbReference>
<dbReference type="OrthoDB" id="9802066at2"/>
<dbReference type="CDD" id="cd17569">
    <property type="entry name" value="REC_HupR-like"/>
    <property type="match status" value="1"/>
</dbReference>
<dbReference type="PANTHER" id="PTHR44591:SF19">
    <property type="entry name" value="TWO-COMPONENT RESPONSE REGULATOR-RELATED"/>
    <property type="match status" value="1"/>
</dbReference>
<proteinExistence type="predicted"/>
<dbReference type="PROSITE" id="PS50110">
    <property type="entry name" value="RESPONSE_REGULATORY"/>
    <property type="match status" value="1"/>
</dbReference>